<protein>
    <recommendedName>
        <fullName evidence="3">EF-hand domain-containing protein</fullName>
    </recommendedName>
</protein>
<dbReference type="GO" id="GO:0005509">
    <property type="term" value="F:calcium ion binding"/>
    <property type="evidence" value="ECO:0007669"/>
    <property type="project" value="InterPro"/>
</dbReference>
<dbReference type="SMART" id="SM00054">
    <property type="entry name" value="EFh"/>
    <property type="match status" value="1"/>
</dbReference>
<comment type="caution">
    <text evidence="4">The sequence shown here is derived from an EMBL/GenBank/DDBJ whole genome shotgun (WGS) entry which is preliminary data.</text>
</comment>
<dbReference type="Gene3D" id="1.10.238.10">
    <property type="entry name" value="EF-hand"/>
    <property type="match status" value="1"/>
</dbReference>
<evidence type="ECO:0000259" key="3">
    <source>
        <dbReference type="PROSITE" id="PS50222"/>
    </source>
</evidence>
<keyword evidence="2" id="KW-0472">Membrane</keyword>
<gene>
    <name evidence="4" type="ORF">OSB04_005327</name>
</gene>
<evidence type="ECO:0000313" key="4">
    <source>
        <dbReference type="EMBL" id="KAJ9560167.1"/>
    </source>
</evidence>
<sequence>MATTLSTPLPQEQEPMVQDGQVVQSSGSIGPFFAVMSVMMVVAILSCVVGRIYSRRVAEAPLDTVLKRRDCFGWLKGRLWRWPMLGGGGGHVVTLAAKGEGVGERHVSRHDDGAIPCQPETASRGVPFVRSGREWVITLPELAKSMAKMGQPLTYRELTEMIEEADTDGDGVISFNEFARVMARSAAESFGFPVPLP</sequence>
<dbReference type="PROSITE" id="PS00018">
    <property type="entry name" value="EF_HAND_1"/>
    <property type="match status" value="1"/>
</dbReference>
<reference evidence="4" key="1">
    <citation type="submission" date="2023-03" db="EMBL/GenBank/DDBJ databases">
        <title>Chromosome-scale reference genome and RAD-based genetic map of yellow starthistle (Centaurea solstitialis) reveal putative structural variation and QTLs associated with invader traits.</title>
        <authorList>
            <person name="Reatini B."/>
            <person name="Cang F.A."/>
            <person name="Jiang Q."/>
            <person name="Mckibben M.T.W."/>
            <person name="Barker M.S."/>
            <person name="Rieseberg L.H."/>
            <person name="Dlugosch K.M."/>
        </authorList>
    </citation>
    <scope>NUCLEOTIDE SEQUENCE</scope>
    <source>
        <strain evidence="4">CAN-66</strain>
        <tissue evidence="4">Leaf</tissue>
    </source>
</reference>
<dbReference type="Pfam" id="PF13833">
    <property type="entry name" value="EF-hand_8"/>
    <property type="match status" value="1"/>
</dbReference>
<dbReference type="SUPFAM" id="SSF47473">
    <property type="entry name" value="EF-hand"/>
    <property type="match status" value="1"/>
</dbReference>
<dbReference type="Proteomes" id="UP001172457">
    <property type="component" value="Chromosome 2"/>
</dbReference>
<dbReference type="InterPro" id="IPR018247">
    <property type="entry name" value="EF_Hand_1_Ca_BS"/>
</dbReference>
<dbReference type="PANTHER" id="PTHR33429">
    <property type="entry name" value="OS02G0708000 PROTEIN-RELATED"/>
    <property type="match status" value="1"/>
</dbReference>
<dbReference type="InterPro" id="IPR002048">
    <property type="entry name" value="EF_hand_dom"/>
</dbReference>
<dbReference type="PANTHER" id="PTHR33429:SF23">
    <property type="entry name" value="OS02G0709350 PROTEIN"/>
    <property type="match status" value="1"/>
</dbReference>
<dbReference type="CDD" id="cd00051">
    <property type="entry name" value="EFh"/>
    <property type="match status" value="1"/>
</dbReference>
<name>A0AA38WGC5_9ASTR</name>
<keyword evidence="5" id="KW-1185">Reference proteome</keyword>
<proteinExistence type="predicted"/>
<keyword evidence="2" id="KW-1133">Transmembrane helix</keyword>
<evidence type="ECO:0000256" key="1">
    <source>
        <dbReference type="ARBA" id="ARBA00022837"/>
    </source>
</evidence>
<dbReference type="PROSITE" id="PS50222">
    <property type="entry name" value="EF_HAND_2"/>
    <property type="match status" value="1"/>
</dbReference>
<dbReference type="AlphaFoldDB" id="A0AA38WGC5"/>
<dbReference type="InterPro" id="IPR011992">
    <property type="entry name" value="EF-hand-dom_pair"/>
</dbReference>
<dbReference type="EMBL" id="JARYMX010000002">
    <property type="protein sequence ID" value="KAJ9560167.1"/>
    <property type="molecule type" value="Genomic_DNA"/>
</dbReference>
<feature type="transmembrane region" description="Helical" evidence="2">
    <location>
        <begin position="32"/>
        <end position="53"/>
    </location>
</feature>
<keyword evidence="1" id="KW-0106">Calcium</keyword>
<evidence type="ECO:0000256" key="2">
    <source>
        <dbReference type="SAM" id="Phobius"/>
    </source>
</evidence>
<keyword evidence="2" id="KW-0812">Transmembrane</keyword>
<feature type="domain" description="EF-hand" evidence="3">
    <location>
        <begin position="153"/>
        <end position="188"/>
    </location>
</feature>
<accession>A0AA38WGC5</accession>
<organism evidence="4 5">
    <name type="scientific">Centaurea solstitialis</name>
    <name type="common">yellow star-thistle</name>
    <dbReference type="NCBI Taxonomy" id="347529"/>
    <lineage>
        <taxon>Eukaryota</taxon>
        <taxon>Viridiplantae</taxon>
        <taxon>Streptophyta</taxon>
        <taxon>Embryophyta</taxon>
        <taxon>Tracheophyta</taxon>
        <taxon>Spermatophyta</taxon>
        <taxon>Magnoliopsida</taxon>
        <taxon>eudicotyledons</taxon>
        <taxon>Gunneridae</taxon>
        <taxon>Pentapetalae</taxon>
        <taxon>asterids</taxon>
        <taxon>campanulids</taxon>
        <taxon>Asterales</taxon>
        <taxon>Asteraceae</taxon>
        <taxon>Carduoideae</taxon>
        <taxon>Cardueae</taxon>
        <taxon>Centaureinae</taxon>
        <taxon>Centaurea</taxon>
    </lineage>
</organism>
<evidence type="ECO:0000313" key="5">
    <source>
        <dbReference type="Proteomes" id="UP001172457"/>
    </source>
</evidence>